<keyword evidence="2 7" id="KW-0349">Heme</keyword>
<sequence>MTKSRFLGWMAVAGLALDPMASTAMAAPEDIIAARQAGYKRIGEHTASIRNAVAAGQDVAPLAGLAKEIADWGRTMPTLFPPGTESGRDTKARPAIWSDRANFDKAAANLATEADKLAQLAQANDKDGFARQFKATGATCGACHTAYRSR</sequence>
<reference evidence="9" key="2">
    <citation type="submission" date="2022-10" db="EMBL/GenBank/DDBJ databases">
        <authorList>
            <person name="Trinh H.N."/>
        </authorList>
    </citation>
    <scope>NUCLEOTIDE SEQUENCE</scope>
    <source>
        <strain evidence="9">RN2-1</strain>
    </source>
</reference>
<reference evidence="9" key="1">
    <citation type="submission" date="2022-09" db="EMBL/GenBank/DDBJ databases">
        <title>Rhodovastum sp. nov. RN2-1 isolated from soil in Seongnam, South Korea.</title>
        <authorList>
            <person name="Le N.T."/>
        </authorList>
    </citation>
    <scope>NUCLEOTIDE SEQUENCE</scope>
    <source>
        <strain evidence="9">RN2-1</strain>
    </source>
</reference>
<evidence type="ECO:0000313" key="9">
    <source>
        <dbReference type="EMBL" id="MCW3476502.1"/>
    </source>
</evidence>
<dbReference type="GO" id="GO:0022900">
    <property type="term" value="P:electron transport chain"/>
    <property type="evidence" value="ECO:0007669"/>
    <property type="project" value="InterPro"/>
</dbReference>
<dbReference type="PIRSF" id="PIRSF000027">
    <property type="entry name" value="Cytc_c_prime"/>
    <property type="match status" value="1"/>
</dbReference>
<proteinExistence type="predicted"/>
<keyword evidence="8" id="KW-0732">Signal</keyword>
<feature type="chain" id="PRO_5041433489" evidence="8">
    <location>
        <begin position="27"/>
        <end position="150"/>
    </location>
</feature>
<protein>
    <submittedName>
        <fullName evidence="9">Cytochrome c</fullName>
    </submittedName>
</protein>
<dbReference type="EMBL" id="JAPDNT010000020">
    <property type="protein sequence ID" value="MCW3476502.1"/>
    <property type="molecule type" value="Genomic_DNA"/>
</dbReference>
<dbReference type="Proteomes" id="UP001165679">
    <property type="component" value="Unassembled WGS sequence"/>
</dbReference>
<dbReference type="SUPFAM" id="SSF47175">
    <property type="entry name" value="Cytochromes"/>
    <property type="match status" value="1"/>
</dbReference>
<feature type="binding site" description="covalent" evidence="7">
    <location>
        <position position="143"/>
    </location>
    <ligand>
        <name>heme c</name>
        <dbReference type="ChEBI" id="CHEBI:61717"/>
    </ligand>
</feature>
<dbReference type="Pfam" id="PF01322">
    <property type="entry name" value="Cytochrom_C_2"/>
    <property type="match status" value="1"/>
</dbReference>
<dbReference type="RefSeq" id="WP_264715301.1">
    <property type="nucleotide sequence ID" value="NZ_JAPDNT010000020.1"/>
</dbReference>
<dbReference type="Gene3D" id="1.20.120.10">
    <property type="entry name" value="Cytochrome c/b562"/>
    <property type="match status" value="1"/>
</dbReference>
<keyword evidence="1" id="KW-0813">Transport</keyword>
<evidence type="ECO:0000256" key="7">
    <source>
        <dbReference type="PIRSR" id="PIRSR000027-2"/>
    </source>
</evidence>
<organism evidence="9 10">
    <name type="scientific">Limobrevibacterium gyesilva</name>
    <dbReference type="NCBI Taxonomy" id="2991712"/>
    <lineage>
        <taxon>Bacteria</taxon>
        <taxon>Pseudomonadati</taxon>
        <taxon>Pseudomonadota</taxon>
        <taxon>Alphaproteobacteria</taxon>
        <taxon>Acetobacterales</taxon>
        <taxon>Acetobacteraceae</taxon>
        <taxon>Limobrevibacterium</taxon>
    </lineage>
</organism>
<feature type="signal peptide" evidence="8">
    <location>
        <begin position="1"/>
        <end position="26"/>
    </location>
</feature>
<dbReference type="InterPro" id="IPR002321">
    <property type="entry name" value="Cyt_c_II"/>
</dbReference>
<feature type="binding site" description="axial binding residue" evidence="6">
    <location>
        <position position="144"/>
    </location>
    <ligand>
        <name>heme c</name>
        <dbReference type="ChEBI" id="CHEBI:61717"/>
    </ligand>
    <ligandPart>
        <name>Fe</name>
        <dbReference type="ChEBI" id="CHEBI:18248"/>
    </ligandPart>
</feature>
<keyword evidence="10" id="KW-1185">Reference proteome</keyword>
<dbReference type="GO" id="GO:0009055">
    <property type="term" value="F:electron transfer activity"/>
    <property type="evidence" value="ECO:0007669"/>
    <property type="project" value="InterPro"/>
</dbReference>
<comment type="PTM">
    <text evidence="7">Binds 1 heme group per subunit.</text>
</comment>
<dbReference type="AlphaFoldDB" id="A0AA41YW73"/>
<dbReference type="InterPro" id="IPR010980">
    <property type="entry name" value="Cyt_c/b562"/>
</dbReference>
<evidence type="ECO:0000256" key="6">
    <source>
        <dbReference type="PIRSR" id="PIRSR000027-1"/>
    </source>
</evidence>
<name>A0AA41YW73_9PROT</name>
<comment type="caution">
    <text evidence="9">The sequence shown here is derived from an EMBL/GenBank/DDBJ whole genome shotgun (WGS) entry which is preliminary data.</text>
</comment>
<feature type="binding site" description="covalent" evidence="7">
    <location>
        <position position="140"/>
    </location>
    <ligand>
        <name>heme c</name>
        <dbReference type="ChEBI" id="CHEBI:61717"/>
    </ligand>
</feature>
<accession>A0AA41YW73</accession>
<evidence type="ECO:0000256" key="5">
    <source>
        <dbReference type="ARBA" id="ARBA00023004"/>
    </source>
</evidence>
<dbReference type="InterPro" id="IPR012127">
    <property type="entry name" value="Cyt_c_prime"/>
</dbReference>
<evidence type="ECO:0000256" key="3">
    <source>
        <dbReference type="ARBA" id="ARBA00022723"/>
    </source>
</evidence>
<dbReference type="GO" id="GO:0020037">
    <property type="term" value="F:heme binding"/>
    <property type="evidence" value="ECO:0007669"/>
    <property type="project" value="InterPro"/>
</dbReference>
<keyword evidence="4" id="KW-0249">Electron transport</keyword>
<evidence type="ECO:0000256" key="4">
    <source>
        <dbReference type="ARBA" id="ARBA00022982"/>
    </source>
</evidence>
<evidence type="ECO:0000313" key="10">
    <source>
        <dbReference type="Proteomes" id="UP001165679"/>
    </source>
</evidence>
<keyword evidence="5 6" id="KW-0408">Iron</keyword>
<keyword evidence="3 6" id="KW-0479">Metal-binding</keyword>
<evidence type="ECO:0000256" key="2">
    <source>
        <dbReference type="ARBA" id="ARBA00022617"/>
    </source>
</evidence>
<gene>
    <name evidence="9" type="ORF">OL599_18215</name>
</gene>
<dbReference type="GO" id="GO:0042597">
    <property type="term" value="C:periplasmic space"/>
    <property type="evidence" value="ECO:0007669"/>
    <property type="project" value="InterPro"/>
</dbReference>
<dbReference type="GO" id="GO:0005506">
    <property type="term" value="F:iron ion binding"/>
    <property type="evidence" value="ECO:0007669"/>
    <property type="project" value="InterPro"/>
</dbReference>
<evidence type="ECO:0000256" key="8">
    <source>
        <dbReference type="SAM" id="SignalP"/>
    </source>
</evidence>
<evidence type="ECO:0000256" key="1">
    <source>
        <dbReference type="ARBA" id="ARBA00022448"/>
    </source>
</evidence>
<dbReference type="PROSITE" id="PS51009">
    <property type="entry name" value="CYTCII"/>
    <property type="match status" value="1"/>
</dbReference>